<protein>
    <submittedName>
        <fullName evidence="2">Uncharacterized protein</fullName>
    </submittedName>
</protein>
<feature type="region of interest" description="Disordered" evidence="1">
    <location>
        <begin position="1"/>
        <end position="37"/>
    </location>
</feature>
<evidence type="ECO:0000313" key="2">
    <source>
        <dbReference type="EMBL" id="KAL0056940.1"/>
    </source>
</evidence>
<accession>A0ABR2Z5P3</accession>
<feature type="compositionally biased region" description="Low complexity" evidence="1">
    <location>
        <begin position="7"/>
        <end position="25"/>
    </location>
</feature>
<sequence length="313" mass="35546">MGRATYSSHFQSDGSFSSPYSFDNSPPSPSSDAVRSPRSQAIMAAAVDEYADMPGLELDPDLTAVTPIPTMRIPPPVTPSSNLSSVPLSNHRLNSVSRPPGARLTAIHLTFREWSLDLSNGPEPEDTYTTDIPFSFPYSFETRLRDAGPAGEPRLMDLWLRDPELTYDEIELGVKALTIVHVSDTDFFHEILPFRYRDNRFPYCLDVFLHILSHFSIINDVLYDFRSNLPIARDDPYAKFMAVVDRWQSDPSRDACFSARPTVFRSLVQEECGLFFTDGLIYAKLVVSPFTYRLPSRFQVGRLAPFHHWIFQH</sequence>
<organism evidence="2 3">
    <name type="scientific">Marasmius tenuissimus</name>
    <dbReference type="NCBI Taxonomy" id="585030"/>
    <lineage>
        <taxon>Eukaryota</taxon>
        <taxon>Fungi</taxon>
        <taxon>Dikarya</taxon>
        <taxon>Basidiomycota</taxon>
        <taxon>Agaricomycotina</taxon>
        <taxon>Agaricomycetes</taxon>
        <taxon>Agaricomycetidae</taxon>
        <taxon>Agaricales</taxon>
        <taxon>Marasmiineae</taxon>
        <taxon>Marasmiaceae</taxon>
        <taxon>Marasmius</taxon>
    </lineage>
</organism>
<dbReference type="Proteomes" id="UP001437256">
    <property type="component" value="Unassembled WGS sequence"/>
</dbReference>
<comment type="caution">
    <text evidence="2">The sequence shown here is derived from an EMBL/GenBank/DDBJ whole genome shotgun (WGS) entry which is preliminary data.</text>
</comment>
<reference evidence="2 3" key="1">
    <citation type="submission" date="2024-05" db="EMBL/GenBank/DDBJ databases">
        <title>A draft genome resource for the thread blight pathogen Marasmius tenuissimus strain MS-2.</title>
        <authorList>
            <person name="Yulfo-Soto G.E."/>
            <person name="Baruah I.K."/>
            <person name="Amoako-Attah I."/>
            <person name="Bukari Y."/>
            <person name="Meinhardt L.W."/>
            <person name="Bailey B.A."/>
            <person name="Cohen S.P."/>
        </authorList>
    </citation>
    <scope>NUCLEOTIDE SEQUENCE [LARGE SCALE GENOMIC DNA]</scope>
    <source>
        <strain evidence="2 3">MS-2</strain>
    </source>
</reference>
<evidence type="ECO:0000313" key="3">
    <source>
        <dbReference type="Proteomes" id="UP001437256"/>
    </source>
</evidence>
<dbReference type="EMBL" id="JBBXMP010000800">
    <property type="protein sequence ID" value="KAL0056940.1"/>
    <property type="molecule type" value="Genomic_DNA"/>
</dbReference>
<evidence type="ECO:0000256" key="1">
    <source>
        <dbReference type="SAM" id="MobiDB-lite"/>
    </source>
</evidence>
<name>A0ABR2Z5P3_9AGAR</name>
<keyword evidence="3" id="KW-1185">Reference proteome</keyword>
<gene>
    <name evidence="2" type="ORF">AAF712_016443</name>
</gene>
<proteinExistence type="predicted"/>